<dbReference type="EMBL" id="HBHX01037173">
    <property type="protein sequence ID" value="CAE0119954.1"/>
    <property type="molecule type" value="Transcribed_RNA"/>
</dbReference>
<gene>
    <name evidence="2" type="ORF">HERI1096_LOCUS20655</name>
</gene>
<feature type="region of interest" description="Disordered" evidence="1">
    <location>
        <begin position="145"/>
        <end position="222"/>
    </location>
</feature>
<sequence>MDDHGVTPTWLESWVGQEAKEPVAGSTESPKPEKPESPIAPPAAVSSPVVGRFSRLSLARIPARIPRLDLGRLFEGFSGSSAVKAPVMITSDVPEGNYAPTCTHDAELSSSPRKMRRVPLESSMMQRVPSDQDMAKIRRIPSEPELADPHPILTGIKVLGGGRTRSDSAGSGKASPELRRWISGLAGPLRSGSTSPSPINKSPARASRLSHGSSKPSYLSNSVRQQIQAVGNEAKRSNGMGETDFLERLERVERLEAQRISDLRREEASSSAPSACSPHSLPAFTIGGVMTPYSTPAFNSPHSSVASGVGSPPLKKPSPQKKVRPIVSKKGRPAAAAQRRLSSGGAATPAGSAPSASGRTPSSKGKKGSRLANGAASQMAAGLDKAAASPSSPLVDSPVGSPPSSTLNGSVEMGAMDDDNPWTTRLAAPHLVVDGASDCFAVETAQAGKAAGACAEIAAS</sequence>
<dbReference type="AlphaFoldDB" id="A0A7S3AZ69"/>
<feature type="compositionally biased region" description="Basic residues" evidence="1">
    <location>
        <begin position="318"/>
        <end position="332"/>
    </location>
</feature>
<protein>
    <submittedName>
        <fullName evidence="2">Uncharacterized protein</fullName>
    </submittedName>
</protein>
<feature type="compositionally biased region" description="Low complexity" evidence="1">
    <location>
        <begin position="342"/>
        <end position="363"/>
    </location>
</feature>
<name>A0A7S3AZ69_9EUKA</name>
<feature type="compositionally biased region" description="Polar residues" evidence="1">
    <location>
        <begin position="210"/>
        <end position="222"/>
    </location>
</feature>
<evidence type="ECO:0000256" key="1">
    <source>
        <dbReference type="SAM" id="MobiDB-lite"/>
    </source>
</evidence>
<reference evidence="2" key="1">
    <citation type="submission" date="2021-01" db="EMBL/GenBank/DDBJ databases">
        <authorList>
            <person name="Corre E."/>
            <person name="Pelletier E."/>
            <person name="Niang G."/>
            <person name="Scheremetjew M."/>
            <person name="Finn R."/>
            <person name="Kale V."/>
            <person name="Holt S."/>
            <person name="Cochrane G."/>
            <person name="Meng A."/>
            <person name="Brown T."/>
            <person name="Cohen L."/>
        </authorList>
    </citation>
    <scope>NUCLEOTIDE SEQUENCE</scope>
    <source>
        <strain evidence="2">CCMP281</strain>
    </source>
</reference>
<organism evidence="2">
    <name type="scientific">Haptolina ericina</name>
    <dbReference type="NCBI Taxonomy" id="156174"/>
    <lineage>
        <taxon>Eukaryota</taxon>
        <taxon>Haptista</taxon>
        <taxon>Haptophyta</taxon>
        <taxon>Prymnesiophyceae</taxon>
        <taxon>Prymnesiales</taxon>
        <taxon>Prymnesiaceae</taxon>
        <taxon>Haptolina</taxon>
    </lineage>
</organism>
<feature type="compositionally biased region" description="Polar residues" evidence="1">
    <location>
        <begin position="191"/>
        <end position="200"/>
    </location>
</feature>
<feature type="region of interest" description="Disordered" evidence="1">
    <location>
        <begin position="300"/>
        <end position="422"/>
    </location>
</feature>
<feature type="region of interest" description="Disordered" evidence="1">
    <location>
        <begin position="1"/>
        <end position="48"/>
    </location>
</feature>
<proteinExistence type="predicted"/>
<evidence type="ECO:0000313" key="2">
    <source>
        <dbReference type="EMBL" id="CAE0119954.1"/>
    </source>
</evidence>
<accession>A0A7S3AZ69</accession>